<comment type="caution">
    <text evidence="2">The sequence shown here is derived from an EMBL/GenBank/DDBJ whole genome shotgun (WGS) entry which is preliminary data.</text>
</comment>
<feature type="transmembrane region" description="Helical" evidence="1">
    <location>
        <begin position="140"/>
        <end position="160"/>
    </location>
</feature>
<evidence type="ECO:0000313" key="2">
    <source>
        <dbReference type="EMBL" id="KAH7247873.1"/>
    </source>
</evidence>
<protein>
    <submittedName>
        <fullName evidence="2">Uncharacterized protein</fullName>
    </submittedName>
</protein>
<gene>
    <name evidence="2" type="ORF">B0J15DRAFT_498830</name>
</gene>
<dbReference type="EMBL" id="JAGTJS010000015">
    <property type="protein sequence ID" value="KAH7247873.1"/>
    <property type="molecule type" value="Genomic_DNA"/>
</dbReference>
<feature type="transmembrane region" description="Helical" evidence="1">
    <location>
        <begin position="50"/>
        <end position="76"/>
    </location>
</feature>
<keyword evidence="3" id="KW-1185">Reference proteome</keyword>
<keyword evidence="1" id="KW-0812">Transmembrane</keyword>
<dbReference type="OrthoDB" id="3542181at2759"/>
<name>A0A9P9K4N2_FUSSL</name>
<evidence type="ECO:0000313" key="3">
    <source>
        <dbReference type="Proteomes" id="UP000736672"/>
    </source>
</evidence>
<dbReference type="AlphaFoldDB" id="A0A9P9K4N2"/>
<keyword evidence="1" id="KW-0472">Membrane</keyword>
<organism evidence="2 3">
    <name type="scientific">Fusarium solani</name>
    <name type="common">Filamentous fungus</name>
    <dbReference type="NCBI Taxonomy" id="169388"/>
    <lineage>
        <taxon>Eukaryota</taxon>
        <taxon>Fungi</taxon>
        <taxon>Dikarya</taxon>
        <taxon>Ascomycota</taxon>
        <taxon>Pezizomycotina</taxon>
        <taxon>Sordariomycetes</taxon>
        <taxon>Hypocreomycetidae</taxon>
        <taxon>Hypocreales</taxon>
        <taxon>Nectriaceae</taxon>
        <taxon>Fusarium</taxon>
        <taxon>Fusarium solani species complex</taxon>
    </lineage>
</organism>
<proteinExistence type="predicted"/>
<reference evidence="2" key="1">
    <citation type="journal article" date="2021" name="Nat. Commun.">
        <title>Genetic determinants of endophytism in the Arabidopsis root mycobiome.</title>
        <authorList>
            <person name="Mesny F."/>
            <person name="Miyauchi S."/>
            <person name="Thiergart T."/>
            <person name="Pickel B."/>
            <person name="Atanasova L."/>
            <person name="Karlsson M."/>
            <person name="Huettel B."/>
            <person name="Barry K.W."/>
            <person name="Haridas S."/>
            <person name="Chen C."/>
            <person name="Bauer D."/>
            <person name="Andreopoulos W."/>
            <person name="Pangilinan J."/>
            <person name="LaButti K."/>
            <person name="Riley R."/>
            <person name="Lipzen A."/>
            <person name="Clum A."/>
            <person name="Drula E."/>
            <person name="Henrissat B."/>
            <person name="Kohler A."/>
            <person name="Grigoriev I.V."/>
            <person name="Martin F.M."/>
            <person name="Hacquard S."/>
        </authorList>
    </citation>
    <scope>NUCLEOTIDE SEQUENCE</scope>
    <source>
        <strain evidence="2">FSSC 5 MPI-SDFR-AT-0091</strain>
    </source>
</reference>
<sequence length="266" mass="29106">MGDLSCWLFVVHLRHGGTQRGVGGFKGYIVCSLSGTSRTMFSFFPSLVPLLNFSCYLFLLFSLRLVALCSVFWFNYTSSLAGVPTKLDDYITTTPASRIEEDNSLTNLDAIRWTITNNTSTKKNLFVERVATMASRYTRIIFTFLAVLCLTTTTFAIPTAEQPAQTISSPTQTVAARACAVTARQNTNYNEQNPPPFNPPVTAAPTQEDALASLGWKQSTYYECRTRDGQEHCGWHIPVYKADAAGRGSNLGLLVAGLAVALGAVM</sequence>
<dbReference type="Proteomes" id="UP000736672">
    <property type="component" value="Unassembled WGS sequence"/>
</dbReference>
<accession>A0A9P9K4N2</accession>
<evidence type="ECO:0000256" key="1">
    <source>
        <dbReference type="SAM" id="Phobius"/>
    </source>
</evidence>
<keyword evidence="1" id="KW-1133">Transmembrane helix</keyword>